<dbReference type="Proteomes" id="UP000036873">
    <property type="component" value="Unassembled WGS sequence"/>
</dbReference>
<dbReference type="PANTHER" id="PTHR31126:SF1">
    <property type="entry name" value="TYROSINE SPECIFIC PROTEIN PHOSPHATASES DOMAIN-CONTAINING PROTEIN"/>
    <property type="match status" value="1"/>
</dbReference>
<dbReference type="SUPFAM" id="SSF52799">
    <property type="entry name" value="(Phosphotyrosine protein) phosphatases II"/>
    <property type="match status" value="1"/>
</dbReference>
<dbReference type="GO" id="GO:0004721">
    <property type="term" value="F:phosphoprotein phosphatase activity"/>
    <property type="evidence" value="ECO:0007669"/>
    <property type="project" value="InterPro"/>
</dbReference>
<dbReference type="PROSITE" id="PS51257">
    <property type="entry name" value="PROKAR_LIPOPROTEIN"/>
    <property type="match status" value="1"/>
</dbReference>
<feature type="chain" id="PRO_5038377358" description="Protein tyrosine phosphatase" evidence="2">
    <location>
        <begin position="25"/>
        <end position="314"/>
    </location>
</feature>
<dbReference type="Pfam" id="PF13350">
    <property type="entry name" value="Y_phosphatase3"/>
    <property type="match status" value="1"/>
</dbReference>
<evidence type="ECO:0000313" key="3">
    <source>
        <dbReference type="EMBL" id="KNZ41293.1"/>
    </source>
</evidence>
<organism evidence="3 4">
    <name type="scientific">Acetobacterium bakii</name>
    <dbReference type="NCBI Taxonomy" id="52689"/>
    <lineage>
        <taxon>Bacteria</taxon>
        <taxon>Bacillati</taxon>
        <taxon>Bacillota</taxon>
        <taxon>Clostridia</taxon>
        <taxon>Eubacteriales</taxon>
        <taxon>Eubacteriaceae</taxon>
        <taxon>Acetobacterium</taxon>
    </lineage>
</organism>
<dbReference type="STRING" id="52689.AKG39_13385"/>
<dbReference type="PANTHER" id="PTHR31126">
    <property type="entry name" value="TYROSINE-PROTEIN PHOSPHATASE"/>
    <property type="match status" value="1"/>
</dbReference>
<gene>
    <name evidence="3" type="ORF">AKG39_13385</name>
</gene>
<dbReference type="InterPro" id="IPR026893">
    <property type="entry name" value="Tyr/Ser_Pase_IphP-type"/>
</dbReference>
<sequence length="314" mass="33690">MKRNKRIVLLGLCIVALACAPALAGCGANTGEEEAGDTGESKQIENTVTSESQTIGLTGVGNARQLGGYVTTDGKKIKDGVLLRTGKLSGAVTEDIARLTETYHLTEIIDLRTTAEIKGALDPVIAGTTAEQISIVNESSPAYLTTISYVSTGDPIADAIATAENGIFSETMYSGLVTDTYGQKGYREFFEKLLAHEDGAFLFHCNGGKDRTGVAAVLLLSALGVDQATIMEDFALTNDFYAKDIDYLISETKKRTADANTIEDVYALVGVNSSYMEKMFDSVDEKYGSMDSFLKDAIGLTDDDLTVLKDRYLE</sequence>
<dbReference type="PROSITE" id="PS00383">
    <property type="entry name" value="TYR_PHOSPHATASE_1"/>
    <property type="match status" value="1"/>
</dbReference>
<dbReference type="Gene3D" id="3.90.190.10">
    <property type="entry name" value="Protein tyrosine phosphatase superfamily"/>
    <property type="match status" value="1"/>
</dbReference>
<keyword evidence="4" id="KW-1185">Reference proteome</keyword>
<protein>
    <recommendedName>
        <fullName evidence="5">Protein tyrosine phosphatase</fullName>
    </recommendedName>
</protein>
<reference evidence="4" key="1">
    <citation type="submission" date="2015-07" db="EMBL/GenBank/DDBJ databases">
        <title>Draft genome sequence of Acetobacterium bakii DSM 8293, a potential psychrophilic chemical producer through syngas fermentation.</title>
        <authorList>
            <person name="Song Y."/>
            <person name="Hwang S."/>
            <person name="Cho B.-K."/>
        </authorList>
    </citation>
    <scope>NUCLEOTIDE SEQUENCE [LARGE SCALE GENOMIC DNA]</scope>
    <source>
        <strain evidence="4">DSM 8239</strain>
    </source>
</reference>
<dbReference type="AlphaFoldDB" id="A0A0L6TYH1"/>
<dbReference type="EMBL" id="LGYO01000033">
    <property type="protein sequence ID" value="KNZ41293.1"/>
    <property type="molecule type" value="Genomic_DNA"/>
</dbReference>
<evidence type="ECO:0000256" key="1">
    <source>
        <dbReference type="ARBA" id="ARBA00009580"/>
    </source>
</evidence>
<comment type="similarity">
    <text evidence="1">Belongs to the protein-tyrosine phosphatase family.</text>
</comment>
<dbReference type="PATRIC" id="fig|52689.4.peg.2044"/>
<evidence type="ECO:0000256" key="2">
    <source>
        <dbReference type="SAM" id="SignalP"/>
    </source>
</evidence>
<name>A0A0L6TYH1_9FIRM</name>
<feature type="signal peptide" evidence="2">
    <location>
        <begin position="1"/>
        <end position="24"/>
    </location>
</feature>
<keyword evidence="2" id="KW-0732">Signal</keyword>
<comment type="caution">
    <text evidence="3">The sequence shown here is derived from an EMBL/GenBank/DDBJ whole genome shotgun (WGS) entry which is preliminary data.</text>
</comment>
<evidence type="ECO:0000313" key="4">
    <source>
        <dbReference type="Proteomes" id="UP000036873"/>
    </source>
</evidence>
<proteinExistence type="inferred from homology"/>
<dbReference type="InterPro" id="IPR016130">
    <property type="entry name" value="Tyr_Pase_AS"/>
</dbReference>
<dbReference type="InterPro" id="IPR029021">
    <property type="entry name" value="Prot-tyrosine_phosphatase-like"/>
</dbReference>
<dbReference type="RefSeq" id="WP_050740904.1">
    <property type="nucleotide sequence ID" value="NZ_LGYO01000033.1"/>
</dbReference>
<evidence type="ECO:0008006" key="5">
    <source>
        <dbReference type="Google" id="ProtNLM"/>
    </source>
</evidence>
<accession>A0A0L6TYH1</accession>